<evidence type="ECO:0000256" key="2">
    <source>
        <dbReference type="SAM" id="SignalP"/>
    </source>
</evidence>
<organism evidence="3 4">
    <name type="scientific">Noviherbaspirillum sedimenti</name>
    <dbReference type="NCBI Taxonomy" id="2320865"/>
    <lineage>
        <taxon>Bacteria</taxon>
        <taxon>Pseudomonadati</taxon>
        <taxon>Pseudomonadota</taxon>
        <taxon>Betaproteobacteria</taxon>
        <taxon>Burkholderiales</taxon>
        <taxon>Oxalobacteraceae</taxon>
        <taxon>Noviherbaspirillum</taxon>
    </lineage>
</organism>
<name>A0A3A3G7I1_9BURK</name>
<dbReference type="AlphaFoldDB" id="A0A3A3G7I1"/>
<feature type="signal peptide" evidence="2">
    <location>
        <begin position="1"/>
        <end position="23"/>
    </location>
</feature>
<feature type="chain" id="PRO_5017295133" description="DUF4124 domain-containing protein" evidence="2">
    <location>
        <begin position="24"/>
        <end position="200"/>
    </location>
</feature>
<proteinExistence type="predicted"/>
<protein>
    <recommendedName>
        <fullName evidence="5">DUF4124 domain-containing protein</fullName>
    </recommendedName>
</protein>
<dbReference type="PROSITE" id="PS51257">
    <property type="entry name" value="PROKAR_LIPOPROTEIN"/>
    <property type="match status" value="1"/>
</dbReference>
<keyword evidence="4" id="KW-1185">Reference proteome</keyword>
<keyword evidence="2" id="KW-0732">Signal</keyword>
<feature type="region of interest" description="Disordered" evidence="1">
    <location>
        <begin position="76"/>
        <end position="112"/>
    </location>
</feature>
<evidence type="ECO:0000313" key="4">
    <source>
        <dbReference type="Proteomes" id="UP000266327"/>
    </source>
</evidence>
<evidence type="ECO:0000256" key="1">
    <source>
        <dbReference type="SAM" id="MobiDB-lite"/>
    </source>
</evidence>
<gene>
    <name evidence="3" type="ORF">D3878_13775</name>
</gene>
<sequence length="200" mass="21457">MKPIVLLPAAALFAACLAPGALAQAAAGAVREAPAHQEATRIYRQVLPDGRIVYSDEAVAGARLDHTITMTPPIKGNLWSTEPGQRPKVAPQTTPTPLQRVDPLRTPAPGKSTIAVPDAALAEVMRAEMLLEDAKKRQAAGARALPGEQRDNSDGGLSYNQAYFSRQMRMARDVEYAQDALKKALVTRDGVRTADVRPAR</sequence>
<dbReference type="Proteomes" id="UP000266327">
    <property type="component" value="Unassembled WGS sequence"/>
</dbReference>
<evidence type="ECO:0008006" key="5">
    <source>
        <dbReference type="Google" id="ProtNLM"/>
    </source>
</evidence>
<dbReference type="OrthoDB" id="8776313at2"/>
<accession>A0A3A3G7I1</accession>
<reference evidence="4" key="1">
    <citation type="submission" date="2018-09" db="EMBL/GenBank/DDBJ databases">
        <authorList>
            <person name="Zhu H."/>
        </authorList>
    </citation>
    <scope>NUCLEOTIDE SEQUENCE [LARGE SCALE GENOMIC DNA]</scope>
    <source>
        <strain evidence="4">K1S02-23</strain>
    </source>
</reference>
<dbReference type="RefSeq" id="WP_119786013.1">
    <property type="nucleotide sequence ID" value="NZ_QYUQ01000002.1"/>
</dbReference>
<comment type="caution">
    <text evidence="3">The sequence shown here is derived from an EMBL/GenBank/DDBJ whole genome shotgun (WGS) entry which is preliminary data.</text>
</comment>
<evidence type="ECO:0000313" key="3">
    <source>
        <dbReference type="EMBL" id="RJG02512.1"/>
    </source>
</evidence>
<dbReference type="EMBL" id="QYUQ01000002">
    <property type="protein sequence ID" value="RJG02512.1"/>
    <property type="molecule type" value="Genomic_DNA"/>
</dbReference>